<feature type="region of interest" description="Disordered" evidence="21">
    <location>
        <begin position="61"/>
        <end position="95"/>
    </location>
</feature>
<dbReference type="Gene3D" id="3.10.10.10">
    <property type="entry name" value="HIV Type 1 Reverse Transcriptase, subunit A, domain 1"/>
    <property type="match status" value="1"/>
</dbReference>
<feature type="compositionally biased region" description="Polar residues" evidence="21">
    <location>
        <begin position="61"/>
        <end position="70"/>
    </location>
</feature>
<dbReference type="GO" id="GO:0015074">
    <property type="term" value="P:DNA integration"/>
    <property type="evidence" value="ECO:0007669"/>
    <property type="project" value="UniProtKB-KW"/>
</dbReference>
<dbReference type="STRING" id="30732.ENSOMEP00000020563"/>
<keyword evidence="28" id="KW-1185">Reference proteome</keyword>
<dbReference type="GO" id="GO:0006508">
    <property type="term" value="P:proteolysis"/>
    <property type="evidence" value="ECO:0007669"/>
    <property type="project" value="UniProtKB-KW"/>
</dbReference>
<dbReference type="GO" id="GO:0003964">
    <property type="term" value="F:RNA-directed DNA polymerase activity"/>
    <property type="evidence" value="ECO:0007669"/>
    <property type="project" value="UniProtKB-KW"/>
</dbReference>
<keyword evidence="18" id="KW-0233">DNA recombination</keyword>
<evidence type="ECO:0000256" key="2">
    <source>
        <dbReference type="ARBA" id="ARBA00010879"/>
    </source>
</evidence>
<dbReference type="InterPro" id="IPR005162">
    <property type="entry name" value="Retrotrans_gag_dom"/>
</dbReference>
<evidence type="ECO:0000256" key="1">
    <source>
        <dbReference type="ARBA" id="ARBA00004123"/>
    </source>
</evidence>
<evidence type="ECO:0000256" key="12">
    <source>
        <dbReference type="ARBA" id="ARBA00022801"/>
    </source>
</evidence>
<keyword evidence="12" id="KW-0378">Hydrolase</keyword>
<dbReference type="InterPro" id="IPR056924">
    <property type="entry name" value="SH3_Tf2-1"/>
</dbReference>
<feature type="domain" description="Chromo" evidence="22">
    <location>
        <begin position="1382"/>
        <end position="1437"/>
    </location>
</feature>
<dbReference type="PANTHER" id="PTHR37984:SF5">
    <property type="entry name" value="PROTEIN NYNRIN-LIKE"/>
    <property type="match status" value="1"/>
</dbReference>
<keyword evidence="11" id="KW-0255">Endonuclease</keyword>
<keyword evidence="15" id="KW-0695">RNA-directed DNA polymerase</keyword>
<dbReference type="InterPro" id="IPR043128">
    <property type="entry name" value="Rev_trsase/Diguanyl_cyclase"/>
</dbReference>
<dbReference type="PROSITE" id="PS50175">
    <property type="entry name" value="ASP_PROT_RETROV"/>
    <property type="match status" value="1"/>
</dbReference>
<evidence type="ECO:0000256" key="14">
    <source>
        <dbReference type="ARBA" id="ARBA00022908"/>
    </source>
</evidence>
<reference evidence="27" key="2">
    <citation type="submission" date="2025-09" db="UniProtKB">
        <authorList>
            <consortium name="Ensembl"/>
        </authorList>
    </citation>
    <scope>IDENTIFICATION</scope>
</reference>
<dbReference type="EC" id="2.7.7.49" evidence="4"/>
<keyword evidence="20" id="KW-0863">Zinc-finger</keyword>
<evidence type="ECO:0000256" key="21">
    <source>
        <dbReference type="SAM" id="MobiDB-lite"/>
    </source>
</evidence>
<keyword evidence="10" id="KW-0064">Aspartyl protease</keyword>
<dbReference type="EC" id="3.1.26.4" evidence="3"/>
<dbReference type="InterPro" id="IPR001584">
    <property type="entry name" value="Integrase_cat-core"/>
</dbReference>
<evidence type="ECO:0000259" key="23">
    <source>
        <dbReference type="PROSITE" id="PS50158"/>
    </source>
</evidence>
<keyword evidence="13" id="KW-0460">Magnesium</keyword>
<evidence type="ECO:0000313" key="28">
    <source>
        <dbReference type="Proteomes" id="UP000261560"/>
    </source>
</evidence>
<accession>A0A3B3CRR4</accession>
<evidence type="ECO:0000256" key="20">
    <source>
        <dbReference type="PROSITE-ProRule" id="PRU00047"/>
    </source>
</evidence>
<dbReference type="InterPro" id="IPR012337">
    <property type="entry name" value="RNaseH-like_sf"/>
</dbReference>
<evidence type="ECO:0000256" key="13">
    <source>
        <dbReference type="ARBA" id="ARBA00022842"/>
    </source>
</evidence>
<keyword evidence="5" id="KW-0645">Protease</keyword>
<evidence type="ECO:0000256" key="4">
    <source>
        <dbReference type="ARBA" id="ARBA00012493"/>
    </source>
</evidence>
<dbReference type="Pfam" id="PF17917">
    <property type="entry name" value="RT_RNaseH"/>
    <property type="match status" value="1"/>
</dbReference>
<sequence>MTERTGHNTDPADPEGLRLAVSQQGIMLGRQTDALSRVAMAQRDLFLRLDDMTQTIHELTNCSSQASSATAPVPANPSPSTSGSPSSPENVRLQPEPFFGDMEACGGFLLQCQLICQQAPRHYQTDHSKITLIVNSLRNKALLWAQAFLTANPINNLSFERFLSEFRLIFDHPRKQEEATRRLLALKQRNRPVSDHVIDFRILAVEAGWPDLALKGIFYQSLNEQIKDHLCSQPETHSFEELVSAALRSDIRLRERQKERYQPPRPLKIRHVPLVEPSPVPEFSTSYEPVDEPMQIGHSRLTEEERRKRLKTGACFYCGAQGHLVPSCPSRLNSKNPSLGDRPRGERKAVNSDKDFMLIPVKLCLDLKTHELKALIDSGAEQSLIDINVVNRLSIPTEPLDTPIVASGLGGQHLSRITHRTKPILLITSGNHRESIQFFVTKSAHSPIVLGISWLKLHNPQFNWTQRSINHWSPYCLATSLLSALPSVPTPESEKVGSIDLTAIPHCYHDLKTVFSKTKASALPLHRPYDCEINLLPGAPLPKGRLFNLSGPERIAMEQYIQEALALGHIRPSSSPVGAGFFFVEKKDKTLRPCIDYRELNQITVKDKYSLPLITSVFDSVQKAHIFTKLDLRNAYHLIRIKDGDEWKTAFNTPLGHYEYLVMPFGLTNAPAVFQRMVNDILRDFLNRFVFVYLDDILIYSHDQAQHEHHVRLVLERLLENQLYVKHEKCEFHVPTVQFLGYIIEPGRIRPDPSKIEAVTNWPPPETRRKLQQFLGFANFYRRFIRNYSGIASPLTRLTSTNRPFVWSTEAQHAFDKLKNLFVNAPILIQPDTSRQFIVEVDASDSGVGAVLSQKEASTGKLKPCAFFSRKLSPAEQNYDVGNRELLAIKLALEEWRHWLEGAEQPFIVWTDHKNLAYLRSAKRLNSRQARWCLFFDRFKFSITYRPGSRNVKPDALSRKYSPTENTPSNILPSTCIIGALTWDVENKVLQALQKVSDHPPVPRGTLFVPADLRSEVISWGHASRLACHGGVHRTLNRIQRRFHWPAMQRDVREYVAACSTCARSKSSSSAPAGLLHPLPTPSRPWSHLAMDFVTGLPPSNGNTVILTVVDRFSKMAHFIPLPQLPTATETANLMINHVFSHHGIPVDIVSDRGPQFTSQVWKAFCSALGATVSLSSGYHPQSNGQAERANQELEAALRCLAAQNHQDWSQFLVWIEYAHNTHPASATGISPFEAALGYSPPLFPSQELDLAVPSVQHHLQRCQRVWTQTKAALLRTKEGNCQIANRHRVVGPDYQPGQRVWLSTRNIPIQASSKKLAPRFIGPYVIEKIINPTCVRLRLPGALKIHPSFHVSQIKPVRDSPLCPPSASPPPARIIDGAPAFEVSRILDVRRRGRGFQFLVDWVGYGPEERSWISRSLILDPSLISDFYRAHPDRRP</sequence>
<evidence type="ECO:0000256" key="17">
    <source>
        <dbReference type="ARBA" id="ARBA00023125"/>
    </source>
</evidence>
<keyword evidence="7" id="KW-0548">Nucleotidyltransferase</keyword>
<dbReference type="InterPro" id="IPR050951">
    <property type="entry name" value="Retrovirus_Pol_polyprotein"/>
</dbReference>
<dbReference type="Gene3D" id="3.30.420.10">
    <property type="entry name" value="Ribonuclease H-like superfamily/Ribonuclease H"/>
    <property type="match status" value="1"/>
</dbReference>
<dbReference type="Gene3D" id="1.10.340.70">
    <property type="match status" value="1"/>
</dbReference>
<dbReference type="Gene3D" id="2.40.70.10">
    <property type="entry name" value="Acid Proteases"/>
    <property type="match status" value="1"/>
</dbReference>
<dbReference type="InterPro" id="IPR021109">
    <property type="entry name" value="Peptidase_aspartic_dom_sf"/>
</dbReference>
<dbReference type="Pfam" id="PF24626">
    <property type="entry name" value="SH3_Tf2-1"/>
    <property type="match status" value="1"/>
</dbReference>
<evidence type="ECO:0000256" key="10">
    <source>
        <dbReference type="ARBA" id="ARBA00022750"/>
    </source>
</evidence>
<dbReference type="SUPFAM" id="SSF50630">
    <property type="entry name" value="Acid proteases"/>
    <property type="match status" value="1"/>
</dbReference>
<dbReference type="InterPro" id="IPR000477">
    <property type="entry name" value="RT_dom"/>
</dbReference>
<evidence type="ECO:0000259" key="22">
    <source>
        <dbReference type="PROSITE" id="PS50013"/>
    </source>
</evidence>
<dbReference type="Pfam" id="PF00078">
    <property type="entry name" value="RVT_1"/>
    <property type="match status" value="1"/>
</dbReference>
<feature type="domain" description="Reverse transcriptase" evidence="25">
    <location>
        <begin position="565"/>
        <end position="744"/>
    </location>
</feature>
<feature type="compositionally biased region" description="Low complexity" evidence="21">
    <location>
        <begin position="78"/>
        <end position="88"/>
    </location>
</feature>
<evidence type="ECO:0000256" key="7">
    <source>
        <dbReference type="ARBA" id="ARBA00022695"/>
    </source>
</evidence>
<evidence type="ECO:0000259" key="25">
    <source>
        <dbReference type="PROSITE" id="PS50878"/>
    </source>
</evidence>
<keyword evidence="14" id="KW-0229">DNA integration</keyword>
<dbReference type="Gene3D" id="3.10.20.370">
    <property type="match status" value="1"/>
</dbReference>
<dbReference type="InterPro" id="IPR041373">
    <property type="entry name" value="RT_RNaseH"/>
</dbReference>
<organism evidence="27 28">
    <name type="scientific">Oryzias melastigma</name>
    <name type="common">Marine medaka</name>
    <dbReference type="NCBI Taxonomy" id="30732"/>
    <lineage>
        <taxon>Eukaryota</taxon>
        <taxon>Metazoa</taxon>
        <taxon>Chordata</taxon>
        <taxon>Craniata</taxon>
        <taxon>Vertebrata</taxon>
        <taxon>Euteleostomi</taxon>
        <taxon>Actinopterygii</taxon>
        <taxon>Neopterygii</taxon>
        <taxon>Teleostei</taxon>
        <taxon>Neoteleostei</taxon>
        <taxon>Acanthomorphata</taxon>
        <taxon>Ovalentaria</taxon>
        <taxon>Atherinomorphae</taxon>
        <taxon>Beloniformes</taxon>
        <taxon>Adrianichthyidae</taxon>
        <taxon>Oryziinae</taxon>
        <taxon>Oryzias</taxon>
    </lineage>
</organism>
<evidence type="ECO:0000256" key="3">
    <source>
        <dbReference type="ARBA" id="ARBA00012180"/>
    </source>
</evidence>
<feature type="domain" description="Integrase catalytic" evidence="26">
    <location>
        <begin position="1081"/>
        <end position="1240"/>
    </location>
</feature>
<keyword evidence="16" id="KW-0239">DNA-directed DNA polymerase</keyword>
<evidence type="ECO:0000313" key="27">
    <source>
        <dbReference type="Ensembl" id="ENSOMEP00000020563.1"/>
    </source>
</evidence>
<dbReference type="CDD" id="cd09274">
    <property type="entry name" value="RNase_HI_RT_Ty3"/>
    <property type="match status" value="1"/>
</dbReference>
<evidence type="ECO:0000256" key="16">
    <source>
        <dbReference type="ARBA" id="ARBA00022932"/>
    </source>
</evidence>
<dbReference type="PROSITE" id="PS50994">
    <property type="entry name" value="INTEGRASE"/>
    <property type="match status" value="1"/>
</dbReference>
<dbReference type="SUPFAM" id="SSF57756">
    <property type="entry name" value="Retrovirus zinc finger-like domains"/>
    <property type="match status" value="1"/>
</dbReference>
<dbReference type="InterPro" id="IPR041588">
    <property type="entry name" value="Integrase_H2C2"/>
</dbReference>
<proteinExistence type="inferred from homology"/>
<dbReference type="FunFam" id="3.10.20.370:FF:000003">
    <property type="entry name" value="Transposon Tf2-6 polyprotein"/>
    <property type="match status" value="1"/>
</dbReference>
<dbReference type="FunFam" id="3.30.70.270:FF:000020">
    <property type="entry name" value="Transposon Tf2-6 polyprotein-like Protein"/>
    <property type="match status" value="1"/>
</dbReference>
<evidence type="ECO:0000256" key="8">
    <source>
        <dbReference type="ARBA" id="ARBA00022722"/>
    </source>
</evidence>
<dbReference type="GO" id="GO:0008270">
    <property type="term" value="F:zinc ion binding"/>
    <property type="evidence" value="ECO:0007669"/>
    <property type="project" value="UniProtKB-KW"/>
</dbReference>
<dbReference type="GO" id="GO:0004190">
    <property type="term" value="F:aspartic-type endopeptidase activity"/>
    <property type="evidence" value="ECO:0007669"/>
    <property type="project" value="UniProtKB-KW"/>
</dbReference>
<evidence type="ECO:0000259" key="24">
    <source>
        <dbReference type="PROSITE" id="PS50175"/>
    </source>
</evidence>
<protein>
    <recommendedName>
        <fullName evidence="19">Gypsy retrotransposon integrase-like protein 1</fullName>
        <ecNumber evidence="4">2.7.7.49</ecNumber>
        <ecNumber evidence="3">3.1.26.4</ecNumber>
    </recommendedName>
</protein>
<evidence type="ECO:0000256" key="15">
    <source>
        <dbReference type="ARBA" id="ARBA00022918"/>
    </source>
</evidence>
<evidence type="ECO:0000259" key="26">
    <source>
        <dbReference type="PROSITE" id="PS50994"/>
    </source>
</evidence>
<dbReference type="InterPro" id="IPR016197">
    <property type="entry name" value="Chromo-like_dom_sf"/>
</dbReference>
<dbReference type="CDD" id="cd00303">
    <property type="entry name" value="retropepsin_like"/>
    <property type="match status" value="1"/>
</dbReference>
<dbReference type="Proteomes" id="UP000261560">
    <property type="component" value="Unplaced"/>
</dbReference>
<keyword evidence="8" id="KW-0540">Nuclease</keyword>
<dbReference type="PROSITE" id="PS50158">
    <property type="entry name" value="ZF_CCHC"/>
    <property type="match status" value="1"/>
</dbReference>
<evidence type="ECO:0000256" key="9">
    <source>
        <dbReference type="ARBA" id="ARBA00022723"/>
    </source>
</evidence>
<dbReference type="PANTHER" id="PTHR37984">
    <property type="entry name" value="PROTEIN CBG26694"/>
    <property type="match status" value="1"/>
</dbReference>
<reference evidence="27" key="1">
    <citation type="submission" date="2025-08" db="UniProtKB">
        <authorList>
            <consortium name="Ensembl"/>
        </authorList>
    </citation>
    <scope>IDENTIFICATION</scope>
</reference>
<dbReference type="InterPro" id="IPR036875">
    <property type="entry name" value="Znf_CCHC_sf"/>
</dbReference>
<dbReference type="Pfam" id="PF17921">
    <property type="entry name" value="Integrase_H2C2"/>
    <property type="match status" value="1"/>
</dbReference>
<keyword evidence="17" id="KW-0238">DNA-binding</keyword>
<keyword evidence="9" id="KW-0479">Metal-binding</keyword>
<dbReference type="InterPro" id="IPR023780">
    <property type="entry name" value="Chromo_domain"/>
</dbReference>
<dbReference type="GO" id="GO:0005634">
    <property type="term" value="C:nucleus"/>
    <property type="evidence" value="ECO:0007669"/>
    <property type="project" value="UniProtKB-SubCell"/>
</dbReference>
<dbReference type="PROSITE" id="PS50013">
    <property type="entry name" value="CHROMO_2"/>
    <property type="match status" value="1"/>
</dbReference>
<dbReference type="Ensembl" id="ENSOMET00000030040.1">
    <property type="protein sequence ID" value="ENSOMEP00000020563.1"/>
    <property type="gene ID" value="ENSOMEG00000022422.1"/>
</dbReference>
<dbReference type="SUPFAM" id="SSF54160">
    <property type="entry name" value="Chromo domain-like"/>
    <property type="match status" value="1"/>
</dbReference>
<dbReference type="PROSITE" id="PS50878">
    <property type="entry name" value="RT_POL"/>
    <property type="match status" value="1"/>
</dbReference>
<dbReference type="InterPro" id="IPR000953">
    <property type="entry name" value="Chromo/chromo_shadow_dom"/>
</dbReference>
<dbReference type="Pfam" id="PF00665">
    <property type="entry name" value="rve"/>
    <property type="match status" value="1"/>
</dbReference>
<dbReference type="PaxDb" id="30732-ENSOMEP00000020563"/>
<evidence type="ECO:0000256" key="19">
    <source>
        <dbReference type="ARBA" id="ARBA00039658"/>
    </source>
</evidence>
<comment type="similarity">
    <text evidence="2">Belongs to the beta type-B retroviral polymerase family. HERV class-II K(HML-2) pol subfamily.</text>
</comment>
<comment type="subcellular location">
    <subcellularLocation>
        <location evidence="1">Nucleus</location>
    </subcellularLocation>
</comment>
<evidence type="ECO:0000256" key="18">
    <source>
        <dbReference type="ARBA" id="ARBA00023172"/>
    </source>
</evidence>
<evidence type="ECO:0000256" key="11">
    <source>
        <dbReference type="ARBA" id="ARBA00022759"/>
    </source>
</evidence>
<name>A0A3B3CRR4_ORYME</name>
<dbReference type="InterPro" id="IPR001995">
    <property type="entry name" value="Peptidase_A2_cat"/>
</dbReference>
<dbReference type="GO" id="GO:0004523">
    <property type="term" value="F:RNA-DNA hybrid ribonuclease activity"/>
    <property type="evidence" value="ECO:0007669"/>
    <property type="project" value="UniProtKB-EC"/>
</dbReference>
<dbReference type="SUPFAM" id="SSF56672">
    <property type="entry name" value="DNA/RNA polymerases"/>
    <property type="match status" value="1"/>
</dbReference>
<dbReference type="InterPro" id="IPR036397">
    <property type="entry name" value="RNaseH_sf"/>
</dbReference>
<dbReference type="GO" id="GO:0003677">
    <property type="term" value="F:DNA binding"/>
    <property type="evidence" value="ECO:0007669"/>
    <property type="project" value="UniProtKB-KW"/>
</dbReference>
<dbReference type="GO" id="GO:0006310">
    <property type="term" value="P:DNA recombination"/>
    <property type="evidence" value="ECO:0007669"/>
    <property type="project" value="UniProtKB-KW"/>
</dbReference>
<feature type="domain" description="Peptidase A2" evidence="24">
    <location>
        <begin position="372"/>
        <end position="411"/>
    </location>
</feature>
<dbReference type="FunFam" id="3.30.420.10:FF:000032">
    <property type="entry name" value="Retrovirus-related Pol polyprotein from transposon 297-like Protein"/>
    <property type="match status" value="1"/>
</dbReference>
<evidence type="ECO:0000256" key="6">
    <source>
        <dbReference type="ARBA" id="ARBA00022679"/>
    </source>
</evidence>
<keyword evidence="6" id="KW-0808">Transferase</keyword>
<dbReference type="CDD" id="cd01647">
    <property type="entry name" value="RT_LTR"/>
    <property type="match status" value="1"/>
</dbReference>
<dbReference type="FunFam" id="1.10.340.70:FF:000001">
    <property type="entry name" value="Retrovirus-related Pol polyprotein from transposon gypsy-like Protein"/>
    <property type="match status" value="1"/>
</dbReference>
<dbReference type="SMART" id="SM00298">
    <property type="entry name" value="CHROMO"/>
    <property type="match status" value="1"/>
</dbReference>
<dbReference type="InterPro" id="IPR043502">
    <property type="entry name" value="DNA/RNA_pol_sf"/>
</dbReference>
<dbReference type="GeneTree" id="ENSGT01060000248608"/>
<keyword evidence="20" id="KW-0862">Zinc</keyword>
<dbReference type="Gene3D" id="3.30.70.270">
    <property type="match status" value="2"/>
</dbReference>
<dbReference type="GO" id="GO:0003887">
    <property type="term" value="F:DNA-directed DNA polymerase activity"/>
    <property type="evidence" value="ECO:0007669"/>
    <property type="project" value="UniProtKB-KW"/>
</dbReference>
<dbReference type="Pfam" id="PF00385">
    <property type="entry name" value="Chromo"/>
    <property type="match status" value="1"/>
</dbReference>
<dbReference type="Gene3D" id="4.10.60.10">
    <property type="entry name" value="Zinc finger, CCHC-type"/>
    <property type="match status" value="1"/>
</dbReference>
<dbReference type="OMA" id="HICHACA"/>
<dbReference type="Pfam" id="PF03732">
    <property type="entry name" value="Retrotrans_gag"/>
    <property type="match status" value="1"/>
</dbReference>
<dbReference type="Gene3D" id="2.40.50.40">
    <property type="match status" value="1"/>
</dbReference>
<evidence type="ECO:0000256" key="5">
    <source>
        <dbReference type="ARBA" id="ARBA00022670"/>
    </source>
</evidence>
<dbReference type="SUPFAM" id="SSF53098">
    <property type="entry name" value="Ribonuclease H-like"/>
    <property type="match status" value="1"/>
</dbReference>
<feature type="domain" description="CCHC-type" evidence="23">
    <location>
        <begin position="315"/>
        <end position="330"/>
    </location>
</feature>
<dbReference type="InterPro" id="IPR001878">
    <property type="entry name" value="Znf_CCHC"/>
</dbReference>